<feature type="non-terminal residue" evidence="1">
    <location>
        <position position="1"/>
    </location>
</feature>
<dbReference type="Proteomes" id="UP000257109">
    <property type="component" value="Unassembled WGS sequence"/>
</dbReference>
<dbReference type="EMBL" id="QJKJ01002200">
    <property type="protein sequence ID" value="RDY03826.1"/>
    <property type="molecule type" value="Genomic_DNA"/>
</dbReference>
<organism evidence="1 2">
    <name type="scientific">Mucuna pruriens</name>
    <name type="common">Velvet bean</name>
    <name type="synonym">Dolichos pruriens</name>
    <dbReference type="NCBI Taxonomy" id="157652"/>
    <lineage>
        <taxon>Eukaryota</taxon>
        <taxon>Viridiplantae</taxon>
        <taxon>Streptophyta</taxon>
        <taxon>Embryophyta</taxon>
        <taxon>Tracheophyta</taxon>
        <taxon>Spermatophyta</taxon>
        <taxon>Magnoliopsida</taxon>
        <taxon>eudicotyledons</taxon>
        <taxon>Gunneridae</taxon>
        <taxon>Pentapetalae</taxon>
        <taxon>rosids</taxon>
        <taxon>fabids</taxon>
        <taxon>Fabales</taxon>
        <taxon>Fabaceae</taxon>
        <taxon>Papilionoideae</taxon>
        <taxon>50 kb inversion clade</taxon>
        <taxon>NPAAA clade</taxon>
        <taxon>indigoferoid/millettioid clade</taxon>
        <taxon>Phaseoleae</taxon>
        <taxon>Mucuna</taxon>
    </lineage>
</organism>
<dbReference type="OrthoDB" id="1436830at2759"/>
<comment type="caution">
    <text evidence="1">The sequence shown here is derived from an EMBL/GenBank/DDBJ whole genome shotgun (WGS) entry which is preliminary data.</text>
</comment>
<protein>
    <submittedName>
        <fullName evidence="1">Uncharacterized protein</fullName>
    </submittedName>
</protein>
<accession>A0A371HM00</accession>
<name>A0A371HM00_MUCPR</name>
<evidence type="ECO:0000313" key="1">
    <source>
        <dbReference type="EMBL" id="RDY03826.1"/>
    </source>
</evidence>
<proteinExistence type="predicted"/>
<keyword evidence="2" id="KW-1185">Reference proteome</keyword>
<dbReference type="AlphaFoldDB" id="A0A371HM00"/>
<sequence>MTFFHNKSPQLQSSQPDEFLSKLTPSSHADSNLQVDFNLHADSVSCNQVNVPTLTPIADSRYQIGRVDAGPGLGSGRFLERTNSYRAYSGGLTPLYLAISDGALQLCHDDRCGRLSSHSMSPYGEVTTFSMLINNPKGSTQTRDTTKAVPLPLPTRIVQARKFELDEELLQIFKKVKINITFLDAIKQILKYAKFLKELCAHKSKKLKGDVEMETNISALIKTKKVSTLIQPTMLKRYRDPGTFPVPCTIGKFTFVDAMLDLGAN</sequence>
<evidence type="ECO:0000313" key="2">
    <source>
        <dbReference type="Proteomes" id="UP000257109"/>
    </source>
</evidence>
<reference evidence="1" key="1">
    <citation type="submission" date="2018-05" db="EMBL/GenBank/DDBJ databases">
        <title>Draft genome of Mucuna pruriens seed.</title>
        <authorList>
            <person name="Nnadi N.E."/>
            <person name="Vos R."/>
            <person name="Hasami M.H."/>
            <person name="Devisetty U.K."/>
            <person name="Aguiy J.C."/>
        </authorList>
    </citation>
    <scope>NUCLEOTIDE SEQUENCE [LARGE SCALE GENOMIC DNA]</scope>
    <source>
        <strain evidence="1">JCA_2017</strain>
    </source>
</reference>
<gene>
    <name evidence="1" type="ORF">CR513_12539</name>
</gene>